<evidence type="ECO:0000313" key="7">
    <source>
        <dbReference type="EMBL" id="ODM90359.1"/>
    </source>
</evidence>
<keyword evidence="1 3" id="KW-0547">Nucleotide-binding</keyword>
<proteinExistence type="inferred from homology"/>
<comment type="caution">
    <text evidence="7">The sequence shown here is derived from an EMBL/GenBank/DDBJ whole genome shotgun (WGS) entry which is preliminary data.</text>
</comment>
<organism evidence="7 8">
    <name type="scientific">Orchesella cincta</name>
    <name type="common">Springtail</name>
    <name type="synonym">Podura cincta</name>
    <dbReference type="NCBI Taxonomy" id="48709"/>
    <lineage>
        <taxon>Eukaryota</taxon>
        <taxon>Metazoa</taxon>
        <taxon>Ecdysozoa</taxon>
        <taxon>Arthropoda</taxon>
        <taxon>Hexapoda</taxon>
        <taxon>Collembola</taxon>
        <taxon>Entomobryomorpha</taxon>
        <taxon>Entomobryoidea</taxon>
        <taxon>Orchesellidae</taxon>
        <taxon>Orchesellinae</taxon>
        <taxon>Orchesella</taxon>
    </lineage>
</organism>
<evidence type="ECO:0000313" key="8">
    <source>
        <dbReference type="Proteomes" id="UP000094527"/>
    </source>
</evidence>
<name>A0A1D2MBQ1_ORCCI</name>
<evidence type="ECO:0000256" key="5">
    <source>
        <dbReference type="SAM" id="MobiDB-lite"/>
    </source>
</evidence>
<dbReference type="GO" id="GO:0004674">
    <property type="term" value="F:protein serine/threonine kinase activity"/>
    <property type="evidence" value="ECO:0007669"/>
    <property type="project" value="UniProtKB-KW"/>
</dbReference>
<dbReference type="PANTHER" id="PTHR13954:SF6">
    <property type="entry name" value="NON-SPECIFIC SERINE_THREONINE PROTEIN KINASE"/>
    <property type="match status" value="1"/>
</dbReference>
<dbReference type="STRING" id="48709.A0A1D2MBQ1"/>
<keyword evidence="2 3" id="KW-0067">ATP-binding</keyword>
<dbReference type="GO" id="GO:0070059">
    <property type="term" value="P:intrinsic apoptotic signaling pathway in response to endoplasmic reticulum stress"/>
    <property type="evidence" value="ECO:0007669"/>
    <property type="project" value="TreeGrafter"/>
</dbReference>
<dbReference type="AlphaFoldDB" id="A0A1D2MBQ1"/>
<dbReference type="InterPro" id="IPR017441">
    <property type="entry name" value="Protein_kinase_ATP_BS"/>
</dbReference>
<sequence>MEIDGSNSEDEDTFSPTRQETDKKLFGKTFGTDNKKKTNVLKRPRKPRANIRRPNTVKMTRLHGTDIAYTDDIKIGQGATSIVYKGYYGEIPCAVKRVDSEYVDVYENELAIWQHMKDKTEDGNVNIVSLFKWHPWKEGGGGTTYYFAMELALCDLAKRVKELKQWRDAKDPQFVEQEKKLPRFLHGAVKGLMWIHNKRILHRDIKPENVLIFETSNGEIAKLGDFGISRKLSETSTGTNSVGRGTSDWMAPEALQAMNNEETFFSTRNIDIFSLGMTSHYAISLGSHPFKFKSRFGIFIMTNIMQKSVQPTNLNYPHLDADHLFQWMMQKEEKQATKFS</sequence>
<keyword evidence="4" id="KW-0723">Serine/threonine-protein kinase</keyword>
<evidence type="ECO:0000256" key="4">
    <source>
        <dbReference type="RuleBase" id="RU000304"/>
    </source>
</evidence>
<dbReference type="GO" id="GO:0036498">
    <property type="term" value="P:IRE1-mediated unfolded protein response"/>
    <property type="evidence" value="ECO:0007669"/>
    <property type="project" value="TreeGrafter"/>
</dbReference>
<dbReference type="Gene3D" id="3.30.200.20">
    <property type="entry name" value="Phosphorylase Kinase, domain 1"/>
    <property type="match status" value="1"/>
</dbReference>
<gene>
    <name evidence="7" type="ORF">Ocin01_16323</name>
</gene>
<dbReference type="PROSITE" id="PS00107">
    <property type="entry name" value="PROTEIN_KINASE_ATP"/>
    <property type="match status" value="1"/>
</dbReference>
<feature type="binding site" evidence="3">
    <location>
        <position position="96"/>
    </location>
    <ligand>
        <name>ATP</name>
        <dbReference type="ChEBI" id="CHEBI:30616"/>
    </ligand>
</feature>
<evidence type="ECO:0000259" key="6">
    <source>
        <dbReference type="PROSITE" id="PS50011"/>
    </source>
</evidence>
<dbReference type="Proteomes" id="UP000094527">
    <property type="component" value="Unassembled WGS sequence"/>
</dbReference>
<dbReference type="PROSITE" id="PS50011">
    <property type="entry name" value="PROTEIN_KINASE_DOM"/>
    <property type="match status" value="1"/>
</dbReference>
<dbReference type="InterPro" id="IPR011009">
    <property type="entry name" value="Kinase-like_dom_sf"/>
</dbReference>
<dbReference type="GO" id="GO:0051082">
    <property type="term" value="F:unfolded protein binding"/>
    <property type="evidence" value="ECO:0007669"/>
    <property type="project" value="TreeGrafter"/>
</dbReference>
<feature type="domain" description="Protein kinase" evidence="6">
    <location>
        <begin position="69"/>
        <end position="340"/>
    </location>
</feature>
<evidence type="ECO:0000256" key="1">
    <source>
        <dbReference type="ARBA" id="ARBA00022741"/>
    </source>
</evidence>
<evidence type="ECO:0000256" key="3">
    <source>
        <dbReference type="PROSITE-ProRule" id="PRU10141"/>
    </source>
</evidence>
<dbReference type="SUPFAM" id="SSF56112">
    <property type="entry name" value="Protein kinase-like (PK-like)"/>
    <property type="match status" value="1"/>
</dbReference>
<reference evidence="7 8" key="1">
    <citation type="journal article" date="2016" name="Genome Biol. Evol.">
        <title>Gene Family Evolution Reflects Adaptation to Soil Environmental Stressors in the Genome of the Collembolan Orchesella cincta.</title>
        <authorList>
            <person name="Faddeeva-Vakhrusheva A."/>
            <person name="Derks M.F."/>
            <person name="Anvar S.Y."/>
            <person name="Agamennone V."/>
            <person name="Suring W."/>
            <person name="Smit S."/>
            <person name="van Straalen N.M."/>
            <person name="Roelofs D."/>
        </authorList>
    </citation>
    <scope>NUCLEOTIDE SEQUENCE [LARGE SCALE GENOMIC DNA]</scope>
    <source>
        <tissue evidence="7">Mixed pool</tissue>
    </source>
</reference>
<dbReference type="Gene3D" id="1.10.510.10">
    <property type="entry name" value="Transferase(Phosphotransferase) domain 1"/>
    <property type="match status" value="1"/>
</dbReference>
<dbReference type="GO" id="GO:0004521">
    <property type="term" value="F:RNA endonuclease activity"/>
    <property type="evidence" value="ECO:0007669"/>
    <property type="project" value="InterPro"/>
</dbReference>
<dbReference type="PANTHER" id="PTHR13954">
    <property type="entry name" value="IRE1-RELATED"/>
    <property type="match status" value="1"/>
</dbReference>
<dbReference type="InterPro" id="IPR008271">
    <property type="entry name" value="Ser/Thr_kinase_AS"/>
</dbReference>
<dbReference type="EMBL" id="LJIJ01002014">
    <property type="protein sequence ID" value="ODM90359.1"/>
    <property type="molecule type" value="Genomic_DNA"/>
</dbReference>
<dbReference type="OrthoDB" id="8187887at2759"/>
<feature type="region of interest" description="Disordered" evidence="5">
    <location>
        <begin position="1"/>
        <end position="35"/>
    </location>
</feature>
<dbReference type="Pfam" id="PF00069">
    <property type="entry name" value="Pkinase"/>
    <property type="match status" value="1"/>
</dbReference>
<dbReference type="GO" id="GO:0005524">
    <property type="term" value="F:ATP binding"/>
    <property type="evidence" value="ECO:0007669"/>
    <property type="project" value="UniProtKB-UniRule"/>
</dbReference>
<dbReference type="InterPro" id="IPR000719">
    <property type="entry name" value="Prot_kinase_dom"/>
</dbReference>
<comment type="similarity">
    <text evidence="4">Belongs to the protein kinase superfamily.</text>
</comment>
<dbReference type="PROSITE" id="PS00108">
    <property type="entry name" value="PROTEIN_KINASE_ST"/>
    <property type="match status" value="1"/>
</dbReference>
<dbReference type="SMART" id="SM00220">
    <property type="entry name" value="S_TKc"/>
    <property type="match status" value="1"/>
</dbReference>
<accession>A0A1D2MBQ1</accession>
<dbReference type="InterPro" id="IPR045133">
    <property type="entry name" value="IRE1/2-like"/>
</dbReference>
<keyword evidence="7" id="KW-0808">Transferase</keyword>
<evidence type="ECO:0000256" key="2">
    <source>
        <dbReference type="ARBA" id="ARBA00022840"/>
    </source>
</evidence>
<keyword evidence="8" id="KW-1185">Reference proteome</keyword>
<feature type="compositionally biased region" description="Acidic residues" evidence="5">
    <location>
        <begin position="1"/>
        <end position="13"/>
    </location>
</feature>
<keyword evidence="7" id="KW-0418">Kinase</keyword>
<protein>
    <submittedName>
        <fullName evidence="7">Serine/threonine-protein kinase/endoribonuclease IRE2</fullName>
    </submittedName>
</protein>
<dbReference type="GO" id="GO:1990604">
    <property type="term" value="C:IRE1-TRAF2-ASK1 complex"/>
    <property type="evidence" value="ECO:0007669"/>
    <property type="project" value="TreeGrafter"/>
</dbReference>